<organism evidence="3 4">
    <name type="scientific">Orbilia blumenaviensis</name>
    <dbReference type="NCBI Taxonomy" id="1796055"/>
    <lineage>
        <taxon>Eukaryota</taxon>
        <taxon>Fungi</taxon>
        <taxon>Dikarya</taxon>
        <taxon>Ascomycota</taxon>
        <taxon>Pezizomycotina</taxon>
        <taxon>Orbiliomycetes</taxon>
        <taxon>Orbiliales</taxon>
        <taxon>Orbiliaceae</taxon>
        <taxon>Orbilia</taxon>
    </lineage>
</organism>
<keyword evidence="4" id="KW-1185">Reference proteome</keyword>
<dbReference type="Proteomes" id="UP001373714">
    <property type="component" value="Unassembled WGS sequence"/>
</dbReference>
<evidence type="ECO:0000313" key="3">
    <source>
        <dbReference type="EMBL" id="KAK6362100.1"/>
    </source>
</evidence>
<accession>A0AAV9VJF7</accession>
<dbReference type="EMBL" id="JAVHNS010000002">
    <property type="protein sequence ID" value="KAK6362100.1"/>
    <property type="molecule type" value="Genomic_DNA"/>
</dbReference>
<dbReference type="AlphaFoldDB" id="A0AAV9VJF7"/>
<feature type="compositionally biased region" description="Polar residues" evidence="1">
    <location>
        <begin position="315"/>
        <end position="326"/>
    </location>
</feature>
<dbReference type="InterPro" id="IPR027267">
    <property type="entry name" value="AH/BAR_dom_sf"/>
</dbReference>
<dbReference type="SMART" id="SM00721">
    <property type="entry name" value="BAR"/>
    <property type="match status" value="1"/>
</dbReference>
<dbReference type="InterPro" id="IPR004148">
    <property type="entry name" value="BAR_dom"/>
</dbReference>
<feature type="compositionally biased region" description="Polar residues" evidence="1">
    <location>
        <begin position="240"/>
        <end position="254"/>
    </location>
</feature>
<comment type="caution">
    <text evidence="3">The sequence shown here is derived from an EMBL/GenBank/DDBJ whole genome shotgun (WGS) entry which is preliminary data.</text>
</comment>
<dbReference type="SUPFAM" id="SSF103657">
    <property type="entry name" value="BAR/IMD domain-like"/>
    <property type="match status" value="1"/>
</dbReference>
<protein>
    <recommendedName>
        <fullName evidence="2">BAR domain-containing protein</fullName>
    </recommendedName>
</protein>
<dbReference type="PROSITE" id="PS51021">
    <property type="entry name" value="BAR"/>
    <property type="match status" value="1"/>
</dbReference>
<proteinExistence type="predicted"/>
<name>A0AAV9VJF7_9PEZI</name>
<feature type="compositionally biased region" description="Basic and acidic residues" evidence="1">
    <location>
        <begin position="288"/>
        <end position="302"/>
    </location>
</feature>
<evidence type="ECO:0000313" key="4">
    <source>
        <dbReference type="Proteomes" id="UP001373714"/>
    </source>
</evidence>
<evidence type="ECO:0000259" key="2">
    <source>
        <dbReference type="PROSITE" id="PS51021"/>
    </source>
</evidence>
<dbReference type="Pfam" id="PF03114">
    <property type="entry name" value="BAR"/>
    <property type="match status" value="1"/>
</dbReference>
<evidence type="ECO:0000256" key="1">
    <source>
        <dbReference type="SAM" id="MobiDB-lite"/>
    </source>
</evidence>
<sequence>MNKKFDRVLQWSKEKMGNDSKTSATDEFKSMEMEMQMRHEGMEKLHSSANIYIKSLSKRREGDDREKMIPVDIVGQSMVMHGEEFEQDSLYGQCLANFGRAHESIARVQETYVQNINDNWLLGLERDLTHMKEYQAARRKLESRRLAYDTAQSKMQKQKKEDFRLEDELRSQRIKYEELSDEVLRRMNDIRDGEQETLMELGAFLDAELDYYEKCRNLLLRVREQWPVQTKKTKDRNRSRSNTAHSFSNGFSTKESPQEYEEEPQPPLPERPSIKSRGVSATHASTFSDRDSNGRRTPELHSRASSWKIGGEALSRTSSVESSTPAPTRMLRTVTEPIPPPLPAGRGGLRPVITRTPSYNAHSEDPSPVEHPSPESRPLSRPLSRNASSQSLSGSSGVRKIVPPPPPASRSVSGKKPPPPPPPVKRAGLSSLSINE</sequence>
<dbReference type="Gene3D" id="1.20.1270.60">
    <property type="entry name" value="Arfaptin homology (AH) domain/BAR domain"/>
    <property type="match status" value="1"/>
</dbReference>
<feature type="region of interest" description="Disordered" evidence="1">
    <location>
        <begin position="228"/>
        <end position="436"/>
    </location>
</feature>
<feature type="compositionally biased region" description="Low complexity" evidence="1">
    <location>
        <begin position="376"/>
        <end position="396"/>
    </location>
</feature>
<reference evidence="3 4" key="1">
    <citation type="submission" date="2019-10" db="EMBL/GenBank/DDBJ databases">
        <authorList>
            <person name="Palmer J.M."/>
        </authorList>
    </citation>
    <scope>NUCLEOTIDE SEQUENCE [LARGE SCALE GENOMIC DNA]</scope>
    <source>
        <strain evidence="3 4">TWF730</strain>
    </source>
</reference>
<feature type="domain" description="BAR" evidence="2">
    <location>
        <begin position="13"/>
        <end position="235"/>
    </location>
</feature>
<dbReference type="GO" id="GO:0005737">
    <property type="term" value="C:cytoplasm"/>
    <property type="evidence" value="ECO:0007669"/>
    <property type="project" value="InterPro"/>
</dbReference>
<gene>
    <name evidence="3" type="ORF">TWF730_005798</name>
</gene>